<sequence>MQFPRTFSTRFILGLIVTAPTVFLSTFGSAIAQPVFQPTLSKPQGNLEIKKPSSNLTHPGVAKLLQQAKNDPVFFRALTSNPEQALANINYLDPATKAALAKLIPEEIATGGLSEAASGCVCTGCCVTKIGKPGQAERLDPIRNLPSGGFNRINIPAKGINNR</sequence>
<keyword evidence="2" id="KW-1185">Reference proteome</keyword>
<dbReference type="RefSeq" id="WP_017744488.1">
    <property type="nucleotide sequence ID" value="NZ_KQ976354.1"/>
</dbReference>
<accession>A0A139X9P2</accession>
<protein>
    <submittedName>
        <fullName evidence="1">Uncharacterized protein</fullName>
    </submittedName>
</protein>
<reference evidence="1 2" key="1">
    <citation type="journal article" date="2013" name="Genome Biol. Evol.">
        <title>Genomes of Stigonematalean cyanobacteria (subsection V) and the evolution of oxygenic photosynthesis from prokaryotes to plastids.</title>
        <authorList>
            <person name="Dagan T."/>
            <person name="Roettger M."/>
            <person name="Stucken K."/>
            <person name="Landan G."/>
            <person name="Koch R."/>
            <person name="Major P."/>
            <person name="Gould S.B."/>
            <person name="Goremykin V.V."/>
            <person name="Rippka R."/>
            <person name="Tandeau de Marsac N."/>
            <person name="Gugger M."/>
            <person name="Lockhart P.J."/>
            <person name="Allen J.F."/>
            <person name="Brune I."/>
            <person name="Maus I."/>
            <person name="Puhler A."/>
            <person name="Martin W.F."/>
        </authorList>
    </citation>
    <scope>NUCLEOTIDE SEQUENCE [LARGE SCALE GENOMIC DNA]</scope>
    <source>
        <strain evidence="1 2">PCC 7110</strain>
    </source>
</reference>
<dbReference type="Proteomes" id="UP000076925">
    <property type="component" value="Unassembled WGS sequence"/>
</dbReference>
<dbReference type="EMBL" id="ANNX02000021">
    <property type="protein sequence ID" value="KYC41418.1"/>
    <property type="molecule type" value="Genomic_DNA"/>
</dbReference>
<evidence type="ECO:0000313" key="1">
    <source>
        <dbReference type="EMBL" id="KYC41418.1"/>
    </source>
</evidence>
<dbReference type="STRING" id="128403.WA1_22255"/>
<dbReference type="AlphaFoldDB" id="A0A139X9P2"/>
<name>A0A139X9P2_9CYAN</name>
<gene>
    <name evidence="1" type="ORF">WA1_22255</name>
</gene>
<dbReference type="OrthoDB" id="9863335at2"/>
<proteinExistence type="predicted"/>
<comment type="caution">
    <text evidence="1">The sequence shown here is derived from an EMBL/GenBank/DDBJ whole genome shotgun (WGS) entry which is preliminary data.</text>
</comment>
<evidence type="ECO:0000313" key="2">
    <source>
        <dbReference type="Proteomes" id="UP000076925"/>
    </source>
</evidence>
<organism evidence="1 2">
    <name type="scientific">Scytonema hofmannii PCC 7110</name>
    <dbReference type="NCBI Taxonomy" id="128403"/>
    <lineage>
        <taxon>Bacteria</taxon>
        <taxon>Bacillati</taxon>
        <taxon>Cyanobacteriota</taxon>
        <taxon>Cyanophyceae</taxon>
        <taxon>Nostocales</taxon>
        <taxon>Scytonemataceae</taxon>
        <taxon>Scytonema</taxon>
    </lineage>
</organism>